<evidence type="ECO:0000313" key="2">
    <source>
        <dbReference type="Proteomes" id="UP001500604"/>
    </source>
</evidence>
<gene>
    <name evidence="1" type="ORF">GCM10023116_39540</name>
</gene>
<comment type="caution">
    <text evidence="1">The sequence shown here is derived from an EMBL/GenBank/DDBJ whole genome shotgun (WGS) entry which is preliminary data.</text>
</comment>
<evidence type="ECO:0000313" key="1">
    <source>
        <dbReference type="EMBL" id="GAA4651670.1"/>
    </source>
</evidence>
<accession>A0ABP8V8T0</accession>
<protein>
    <recommendedName>
        <fullName evidence="3">Tail fiber protein</fullName>
    </recommendedName>
</protein>
<dbReference type="SUPFAM" id="SSF88874">
    <property type="entry name" value="Receptor-binding domain of short tail fibre protein gp12"/>
    <property type="match status" value="1"/>
</dbReference>
<dbReference type="Proteomes" id="UP001500604">
    <property type="component" value="Unassembled WGS sequence"/>
</dbReference>
<keyword evidence="2" id="KW-1185">Reference proteome</keyword>
<name>A0ABP8V8T0_9GAMM</name>
<proteinExistence type="predicted"/>
<evidence type="ECO:0008006" key="3">
    <source>
        <dbReference type="Google" id="ProtNLM"/>
    </source>
</evidence>
<organism evidence="1 2">
    <name type="scientific">Kistimonas scapharcae</name>
    <dbReference type="NCBI Taxonomy" id="1036133"/>
    <lineage>
        <taxon>Bacteria</taxon>
        <taxon>Pseudomonadati</taxon>
        <taxon>Pseudomonadota</taxon>
        <taxon>Gammaproteobacteria</taxon>
        <taxon>Oceanospirillales</taxon>
        <taxon>Endozoicomonadaceae</taxon>
        <taxon>Kistimonas</taxon>
    </lineage>
</organism>
<sequence length="258" mass="27650">MHRIDGPGATIDKRFTEGDPVAGVQATMVTESWLNAIQEELVSVIGEENLDKNKSDQLLTAILSMAARQDVGKLNLRIVDPANLPTLAPNEIVPMGQLLNRADYPEWWSYIEGSGCMVTDAQWQQSGMEAFYSSGDGSTTFRPGNLVTGVFPRFLDLTGLYDPDRNSRTGGNLPGAWQSDAIRNITGSLDGSAEGLFPTNEPVGQGALRSGTHKAFGGLSGGATGWATKIDFDASLVVPTANENRPVSVAILPTYTYK</sequence>
<dbReference type="RefSeq" id="WP_345198089.1">
    <property type="nucleotide sequence ID" value="NZ_BAABFL010000459.1"/>
</dbReference>
<reference evidence="2" key="1">
    <citation type="journal article" date="2019" name="Int. J. Syst. Evol. Microbiol.">
        <title>The Global Catalogue of Microorganisms (GCM) 10K type strain sequencing project: providing services to taxonomists for standard genome sequencing and annotation.</title>
        <authorList>
            <consortium name="The Broad Institute Genomics Platform"/>
            <consortium name="The Broad Institute Genome Sequencing Center for Infectious Disease"/>
            <person name="Wu L."/>
            <person name="Ma J."/>
        </authorList>
    </citation>
    <scope>NUCLEOTIDE SEQUENCE [LARGE SCALE GENOMIC DNA]</scope>
    <source>
        <strain evidence="2">JCM 17805</strain>
    </source>
</reference>
<dbReference type="EMBL" id="BAABFL010000459">
    <property type="protein sequence ID" value="GAA4651670.1"/>
    <property type="molecule type" value="Genomic_DNA"/>
</dbReference>